<dbReference type="AlphaFoldDB" id="A0A9E8NB90"/>
<protein>
    <submittedName>
        <fullName evidence="1">Dodecin family protein</fullName>
    </submittedName>
</protein>
<gene>
    <name evidence="1" type="ORF">ON006_05805</name>
</gene>
<name>A0A9E8NB90_9BACT</name>
<dbReference type="InterPro" id="IPR025543">
    <property type="entry name" value="Dodecin-like"/>
</dbReference>
<evidence type="ECO:0000313" key="1">
    <source>
        <dbReference type="EMBL" id="WAC13465.1"/>
    </source>
</evidence>
<dbReference type="Gene3D" id="3.30.1660.10">
    <property type="entry name" value="Flavin-binding protein dodecin"/>
    <property type="match status" value="1"/>
</dbReference>
<proteinExistence type="predicted"/>
<sequence>MSVVKVIEVLANSTQSWEDAAQTAVTEAAKSLKSIRSVYVKEFQAVEENDQITQYRINAKISFELKDSEGPQT</sequence>
<dbReference type="PANTHER" id="PTHR39324">
    <property type="entry name" value="CALCIUM DODECIN"/>
    <property type="match status" value="1"/>
</dbReference>
<evidence type="ECO:0000313" key="2">
    <source>
        <dbReference type="Proteomes" id="UP001164653"/>
    </source>
</evidence>
<dbReference type="PANTHER" id="PTHR39324:SF1">
    <property type="entry name" value="CALCIUM DODECIN"/>
    <property type="match status" value="1"/>
</dbReference>
<dbReference type="EMBL" id="CP112998">
    <property type="protein sequence ID" value="WAC13465.1"/>
    <property type="molecule type" value="Genomic_DNA"/>
</dbReference>
<organism evidence="1 2">
    <name type="scientific">Dyadobacter pollutisoli</name>
    <dbReference type="NCBI Taxonomy" id="2910158"/>
    <lineage>
        <taxon>Bacteria</taxon>
        <taxon>Pseudomonadati</taxon>
        <taxon>Bacteroidota</taxon>
        <taxon>Cytophagia</taxon>
        <taxon>Cytophagales</taxon>
        <taxon>Spirosomataceae</taxon>
        <taxon>Dyadobacter</taxon>
    </lineage>
</organism>
<dbReference type="KEGG" id="dpf:ON006_05805"/>
<dbReference type="Pfam" id="PF07311">
    <property type="entry name" value="Dodecin"/>
    <property type="match status" value="1"/>
</dbReference>
<accession>A0A9E8NB90</accession>
<dbReference type="Proteomes" id="UP001164653">
    <property type="component" value="Chromosome"/>
</dbReference>
<dbReference type="RefSeq" id="WP_244819425.1">
    <property type="nucleotide sequence ID" value="NZ_CP112998.1"/>
</dbReference>
<dbReference type="InterPro" id="IPR036694">
    <property type="entry name" value="Dodecin-like_sf"/>
</dbReference>
<keyword evidence="2" id="KW-1185">Reference proteome</keyword>
<dbReference type="SUPFAM" id="SSF89807">
    <property type="entry name" value="Dodecin-like"/>
    <property type="match status" value="1"/>
</dbReference>
<dbReference type="InterPro" id="IPR009923">
    <property type="entry name" value="Dodecin"/>
</dbReference>
<reference evidence="1" key="1">
    <citation type="submission" date="2022-11" db="EMBL/GenBank/DDBJ databases">
        <title>Dyadobacter pollutisoli sp. nov., isolated from plastic dumped soil.</title>
        <authorList>
            <person name="Kim J.M."/>
            <person name="Kim K.R."/>
            <person name="Lee J.K."/>
            <person name="Hao L."/>
            <person name="Jeon C.O."/>
        </authorList>
    </citation>
    <scope>NUCLEOTIDE SEQUENCE</scope>
    <source>
        <strain evidence="1">U1</strain>
    </source>
</reference>